<sequence>MYWILLFLKHKFDDILSLVSFAVFLYFGFYRVFLLFIAPAAVLIFTFK</sequence>
<dbReference type="EMBL" id="ACFU01000028">
    <property type="protein sequence ID" value="EEF13065.1"/>
    <property type="molecule type" value="Genomic_DNA"/>
</dbReference>
<protein>
    <submittedName>
        <fullName evidence="2">Uncharacterized protein</fullName>
    </submittedName>
</protein>
<keyword evidence="3" id="KW-1185">Reference proteome</keyword>
<reference evidence="2 3" key="1">
    <citation type="submission" date="2008-08" db="EMBL/GenBank/DDBJ databases">
        <authorList>
            <person name="Madupu R."/>
            <person name="Durkin A.S."/>
            <person name="Torralba M."/>
            <person name="Methe B."/>
            <person name="Sutton G.G."/>
            <person name="Strausberg R.L."/>
            <person name="Nelson K.E."/>
        </authorList>
    </citation>
    <scope>NUCLEOTIDE SEQUENCE [LARGE SCALE GENOMIC DNA]</scope>
    <source>
        <strain evidence="2 3">RM3267</strain>
    </source>
</reference>
<organism evidence="2 3">
    <name type="scientific">Campylobacter rectus RM3267</name>
    <dbReference type="NCBI Taxonomy" id="553218"/>
    <lineage>
        <taxon>Bacteria</taxon>
        <taxon>Pseudomonadati</taxon>
        <taxon>Campylobacterota</taxon>
        <taxon>Epsilonproteobacteria</taxon>
        <taxon>Campylobacterales</taxon>
        <taxon>Campylobacteraceae</taxon>
        <taxon>Campylobacter</taxon>
    </lineage>
</organism>
<evidence type="ECO:0000256" key="1">
    <source>
        <dbReference type="SAM" id="Phobius"/>
    </source>
</evidence>
<evidence type="ECO:0000313" key="3">
    <source>
        <dbReference type="Proteomes" id="UP000003082"/>
    </source>
</evidence>
<gene>
    <name evidence="2" type="ORF">CAMRE0001_2067</name>
</gene>
<proteinExistence type="predicted"/>
<evidence type="ECO:0000313" key="2">
    <source>
        <dbReference type="EMBL" id="EEF13065.1"/>
    </source>
</evidence>
<keyword evidence="1" id="KW-0472">Membrane</keyword>
<keyword evidence="1" id="KW-1133">Transmembrane helix</keyword>
<keyword evidence="1" id="KW-0812">Transmembrane</keyword>
<dbReference type="AlphaFoldDB" id="B9D4L2"/>
<comment type="caution">
    <text evidence="2">The sequence shown here is derived from an EMBL/GenBank/DDBJ whole genome shotgun (WGS) entry which is preliminary data.</text>
</comment>
<dbReference type="Proteomes" id="UP000003082">
    <property type="component" value="Unassembled WGS sequence"/>
</dbReference>
<dbReference type="STRING" id="553218.CAMRE0001_2067"/>
<feature type="transmembrane region" description="Helical" evidence="1">
    <location>
        <begin position="15"/>
        <end position="45"/>
    </location>
</feature>
<name>B9D4L2_CAMRE</name>
<accession>B9D4L2</accession>